<gene>
    <name evidence="1" type="ORF">PMAYCL1PPCAC_15618</name>
</gene>
<proteinExistence type="predicted"/>
<keyword evidence="2" id="KW-1185">Reference proteome</keyword>
<dbReference type="AlphaFoldDB" id="A0AAN5CJ65"/>
<name>A0AAN5CJ65_9BILA</name>
<dbReference type="Proteomes" id="UP001328107">
    <property type="component" value="Unassembled WGS sequence"/>
</dbReference>
<sequence>SNHGETLIRSKGGSSWHESDRFFPCIYQIRVFLSSHWIRHHSQYSILALQSHCDSSRNVIWSESRDADAQINLHSILKFESCSSC</sequence>
<comment type="caution">
    <text evidence="1">The sequence shown here is derived from an EMBL/GenBank/DDBJ whole genome shotgun (WGS) entry which is preliminary data.</text>
</comment>
<reference evidence="2" key="1">
    <citation type="submission" date="2022-10" db="EMBL/GenBank/DDBJ databases">
        <title>Genome assembly of Pristionchus species.</title>
        <authorList>
            <person name="Yoshida K."/>
            <person name="Sommer R.J."/>
        </authorList>
    </citation>
    <scope>NUCLEOTIDE SEQUENCE [LARGE SCALE GENOMIC DNA]</scope>
    <source>
        <strain evidence="2">RS5460</strain>
    </source>
</reference>
<evidence type="ECO:0000313" key="1">
    <source>
        <dbReference type="EMBL" id="GMR45423.1"/>
    </source>
</evidence>
<organism evidence="1 2">
    <name type="scientific">Pristionchus mayeri</name>
    <dbReference type="NCBI Taxonomy" id="1317129"/>
    <lineage>
        <taxon>Eukaryota</taxon>
        <taxon>Metazoa</taxon>
        <taxon>Ecdysozoa</taxon>
        <taxon>Nematoda</taxon>
        <taxon>Chromadorea</taxon>
        <taxon>Rhabditida</taxon>
        <taxon>Rhabditina</taxon>
        <taxon>Diplogasteromorpha</taxon>
        <taxon>Diplogasteroidea</taxon>
        <taxon>Neodiplogasteridae</taxon>
        <taxon>Pristionchus</taxon>
    </lineage>
</organism>
<feature type="non-terminal residue" evidence="1">
    <location>
        <position position="85"/>
    </location>
</feature>
<feature type="non-terminal residue" evidence="1">
    <location>
        <position position="1"/>
    </location>
</feature>
<dbReference type="EMBL" id="BTRK01000004">
    <property type="protein sequence ID" value="GMR45423.1"/>
    <property type="molecule type" value="Genomic_DNA"/>
</dbReference>
<evidence type="ECO:0000313" key="2">
    <source>
        <dbReference type="Proteomes" id="UP001328107"/>
    </source>
</evidence>
<protein>
    <submittedName>
        <fullName evidence="1">Uncharacterized protein</fullName>
    </submittedName>
</protein>
<accession>A0AAN5CJ65</accession>